<evidence type="ECO:0000313" key="2">
    <source>
        <dbReference type="EMBL" id="EIJ66324.1"/>
    </source>
</evidence>
<feature type="transmembrane region" description="Helical" evidence="1">
    <location>
        <begin position="277"/>
        <end position="295"/>
    </location>
</feature>
<feature type="transmembrane region" description="Helical" evidence="1">
    <location>
        <begin position="382"/>
        <end position="399"/>
    </location>
</feature>
<feature type="transmembrane region" description="Helical" evidence="1">
    <location>
        <begin position="326"/>
        <end position="344"/>
    </location>
</feature>
<feature type="transmembrane region" description="Helical" evidence="1">
    <location>
        <begin position="56"/>
        <end position="75"/>
    </location>
</feature>
<feature type="transmembrane region" description="Helical" evidence="1">
    <location>
        <begin position="100"/>
        <end position="120"/>
    </location>
</feature>
<feature type="transmembrane region" description="Helical" evidence="1">
    <location>
        <begin position="244"/>
        <end position="265"/>
    </location>
</feature>
<sequence>MNKDKRDSSINIVFVSTLFIAAITSISIIFPAFILGTNEDVPKYPEKIDIFEKGELFYQFLLVNMITISLAALHFKKKIPRVITNIFLKITSYDISRKQALVIMLILLDFYMVFTLQEVWMNDTWEDYNRIVKPRLQNFAFEDMIQPSGSTVSTLLGKISMIVFGSYRVIPLVSSSILLFLTYFFTTIITKKQIPGIIAVSIVLSSTIFLTYDTTITYPNFWIMFYLLSLIAVCRFWPLSPFLFVAAIMSKPLPILFLPITFFFIYNSNIQQKKKIFISLSYVVLIAGIGLIYFLNNGITTKYHLYHNISHEFWSGFTTIVMQFRFEPLITLFLIPVIIGLFVVSKKGIKNTKLVMFLIAWMLLLAPIISGFTTYTNNTHRFIPLIIFFAIAVGVLFSTQSIGRSTVQRMDAVSPG</sequence>
<feature type="transmembrane region" description="Helical" evidence="1">
    <location>
        <begin position="12"/>
        <end position="36"/>
    </location>
</feature>
<dbReference type="EMBL" id="AEXL02000069">
    <property type="protein sequence ID" value="EIJ66324.1"/>
    <property type="molecule type" value="Genomic_DNA"/>
</dbReference>
<keyword evidence="1" id="KW-0812">Transmembrane</keyword>
<dbReference type="PATRIC" id="fig|859350.6.peg.662"/>
<keyword evidence="1" id="KW-0472">Membrane</keyword>
<organism evidence="2 3">
    <name type="scientific">Candidatus Nitrosopumilus salarius BD31</name>
    <dbReference type="NCBI Taxonomy" id="859350"/>
    <lineage>
        <taxon>Archaea</taxon>
        <taxon>Nitrososphaerota</taxon>
        <taxon>Nitrososphaeria</taxon>
        <taxon>Nitrosopumilales</taxon>
        <taxon>Nitrosopumilaceae</taxon>
        <taxon>Nitrosopumilus</taxon>
    </lineage>
</organism>
<evidence type="ECO:0000313" key="3">
    <source>
        <dbReference type="Proteomes" id="UP000003423"/>
    </source>
</evidence>
<keyword evidence="3" id="KW-1185">Reference proteome</keyword>
<accession>I3D3N1</accession>
<evidence type="ECO:0000256" key="1">
    <source>
        <dbReference type="SAM" id="Phobius"/>
    </source>
</evidence>
<dbReference type="AlphaFoldDB" id="I3D3N1"/>
<gene>
    <name evidence="2" type="ORF">BD31_I1510</name>
</gene>
<dbReference type="Proteomes" id="UP000003423">
    <property type="component" value="Unassembled WGS sequence"/>
</dbReference>
<feature type="transmembrane region" description="Helical" evidence="1">
    <location>
        <begin position="169"/>
        <end position="188"/>
    </location>
</feature>
<proteinExistence type="predicted"/>
<dbReference type="RefSeq" id="WP_008298406.1">
    <property type="nucleotide sequence ID" value="NZ_AEXL02000069.1"/>
</dbReference>
<feature type="transmembrane region" description="Helical" evidence="1">
    <location>
        <begin position="356"/>
        <end position="376"/>
    </location>
</feature>
<reference evidence="2 3" key="1">
    <citation type="journal article" date="2012" name="J. Bacteriol.">
        <title>Genome sequence of "Candidatus Nitrosopumilus salaria" BD31, an ammonia-oxidizing archaeon from the San Francisco Bay estuary.</title>
        <authorList>
            <person name="Mosier A.C."/>
            <person name="Allen E.E."/>
            <person name="Kim M."/>
            <person name="Ferriera S."/>
            <person name="Francis C.A."/>
        </authorList>
    </citation>
    <scope>NUCLEOTIDE SEQUENCE [LARGE SCALE GENOMIC DNA]</scope>
    <source>
        <strain evidence="2 3">BD31</strain>
    </source>
</reference>
<name>I3D3N1_9ARCH</name>
<dbReference type="OrthoDB" id="12190at2157"/>
<protein>
    <submittedName>
        <fullName evidence="2">Membrane protein</fullName>
    </submittedName>
</protein>
<keyword evidence="1" id="KW-1133">Transmembrane helix</keyword>
<feature type="transmembrane region" description="Helical" evidence="1">
    <location>
        <begin position="194"/>
        <end position="212"/>
    </location>
</feature>
<comment type="caution">
    <text evidence="2">The sequence shown here is derived from an EMBL/GenBank/DDBJ whole genome shotgun (WGS) entry which is preliminary data.</text>
</comment>